<feature type="region of interest" description="Disordered" evidence="1">
    <location>
        <begin position="1"/>
        <end position="120"/>
    </location>
</feature>
<reference evidence="2" key="1">
    <citation type="journal article" date="2022" name="bioRxiv">
        <title>Sequencing and chromosome-scale assembly of the giantPleurodeles waltlgenome.</title>
        <authorList>
            <person name="Brown T."/>
            <person name="Elewa A."/>
            <person name="Iarovenko S."/>
            <person name="Subramanian E."/>
            <person name="Araus A.J."/>
            <person name="Petzold A."/>
            <person name="Susuki M."/>
            <person name="Suzuki K.-i.T."/>
            <person name="Hayashi T."/>
            <person name="Toyoda A."/>
            <person name="Oliveira C."/>
            <person name="Osipova E."/>
            <person name="Leigh N.D."/>
            <person name="Simon A."/>
            <person name="Yun M.H."/>
        </authorList>
    </citation>
    <scope>NUCLEOTIDE SEQUENCE</scope>
    <source>
        <strain evidence="2">20211129_DDA</strain>
        <tissue evidence="2">Liver</tissue>
    </source>
</reference>
<organism evidence="2 3">
    <name type="scientific">Pleurodeles waltl</name>
    <name type="common">Iberian ribbed newt</name>
    <dbReference type="NCBI Taxonomy" id="8319"/>
    <lineage>
        <taxon>Eukaryota</taxon>
        <taxon>Metazoa</taxon>
        <taxon>Chordata</taxon>
        <taxon>Craniata</taxon>
        <taxon>Vertebrata</taxon>
        <taxon>Euteleostomi</taxon>
        <taxon>Amphibia</taxon>
        <taxon>Batrachia</taxon>
        <taxon>Caudata</taxon>
        <taxon>Salamandroidea</taxon>
        <taxon>Salamandridae</taxon>
        <taxon>Pleurodelinae</taxon>
        <taxon>Pleurodeles</taxon>
    </lineage>
</organism>
<evidence type="ECO:0000313" key="2">
    <source>
        <dbReference type="EMBL" id="KAJ1181990.1"/>
    </source>
</evidence>
<evidence type="ECO:0000256" key="1">
    <source>
        <dbReference type="SAM" id="MobiDB-lite"/>
    </source>
</evidence>
<dbReference type="AlphaFoldDB" id="A0AAV7TYZ1"/>
<dbReference type="EMBL" id="JANPWB010000006">
    <property type="protein sequence ID" value="KAJ1181990.1"/>
    <property type="molecule type" value="Genomic_DNA"/>
</dbReference>
<name>A0AAV7TYZ1_PLEWA</name>
<feature type="compositionally biased region" description="Low complexity" evidence="1">
    <location>
        <begin position="45"/>
        <end position="59"/>
    </location>
</feature>
<dbReference type="Proteomes" id="UP001066276">
    <property type="component" value="Chromosome 3_2"/>
</dbReference>
<keyword evidence="3" id="KW-1185">Reference proteome</keyword>
<sequence>MHGEQPDDLSCRSNQMAGTQGRKGSTGALALEGQRTKTRMGAHTPGPARALARGPAGVPKLKPEEEAFPCPADSQAWAPWGTAGWSEGAPPQDPVGAQLGPLNPNRKGKPPRAWWTPRPGPLRVWQARGRECQSQGPVGAWGPAGAL</sequence>
<comment type="caution">
    <text evidence="2">The sequence shown here is derived from an EMBL/GenBank/DDBJ whole genome shotgun (WGS) entry which is preliminary data.</text>
</comment>
<protein>
    <submittedName>
        <fullName evidence="2">Uncharacterized protein</fullName>
    </submittedName>
</protein>
<gene>
    <name evidence="2" type="ORF">NDU88_007189</name>
</gene>
<evidence type="ECO:0000313" key="3">
    <source>
        <dbReference type="Proteomes" id="UP001066276"/>
    </source>
</evidence>
<proteinExistence type="predicted"/>
<accession>A0AAV7TYZ1</accession>